<proteinExistence type="predicted"/>
<accession>A0A2M4DCI4</accession>
<dbReference type="AlphaFoldDB" id="A0A2M4DCI4"/>
<reference evidence="1" key="1">
    <citation type="submission" date="2018-01" db="EMBL/GenBank/DDBJ databases">
        <title>An insight into the sialome of Amazonian anophelines.</title>
        <authorList>
            <person name="Ribeiro J.M."/>
            <person name="Scarpassa V."/>
            <person name="Calvo E."/>
        </authorList>
    </citation>
    <scope>NUCLEOTIDE SEQUENCE</scope>
</reference>
<evidence type="ECO:0000313" key="1">
    <source>
        <dbReference type="EMBL" id="MBW74798.1"/>
    </source>
</evidence>
<protein>
    <submittedName>
        <fullName evidence="1">Uncharacterized protein</fullName>
    </submittedName>
</protein>
<sequence length="130" mass="14063">MVTLLPQCFLVLAVRLVVTEAATFVIRLRTIRCEIALRRHIITVVAGSLLTIRMLILQSIFSELFFPTNCASPVSASSSSSASTSALRQAGRLVRCYCVCRGGCEMCTLVTTVAGTVPRIDMCTAISLTF</sequence>
<name>A0A2M4DCI4_ANODA</name>
<organism evidence="1">
    <name type="scientific">Anopheles darlingi</name>
    <name type="common">Mosquito</name>
    <dbReference type="NCBI Taxonomy" id="43151"/>
    <lineage>
        <taxon>Eukaryota</taxon>
        <taxon>Metazoa</taxon>
        <taxon>Ecdysozoa</taxon>
        <taxon>Arthropoda</taxon>
        <taxon>Hexapoda</taxon>
        <taxon>Insecta</taxon>
        <taxon>Pterygota</taxon>
        <taxon>Neoptera</taxon>
        <taxon>Endopterygota</taxon>
        <taxon>Diptera</taxon>
        <taxon>Nematocera</taxon>
        <taxon>Culicoidea</taxon>
        <taxon>Culicidae</taxon>
        <taxon>Anophelinae</taxon>
        <taxon>Anopheles</taxon>
    </lineage>
</organism>
<dbReference type="EMBL" id="GGFL01010620">
    <property type="protein sequence ID" value="MBW74798.1"/>
    <property type="molecule type" value="Transcribed_RNA"/>
</dbReference>